<proteinExistence type="predicted"/>
<evidence type="ECO:0000259" key="4">
    <source>
        <dbReference type="PROSITE" id="PS50995"/>
    </source>
</evidence>
<sequence>MKTKAIRENSFGFLIQTLARDIDAKMKLALKEVDVDTKIFANLMVLSEEDGIKQRTLGEKLNFPEYFTSRNVDALVAAGFAERQPDPESRRSFLIFLTDAGRKKAAQLPSIVKQVNDDVLSELNKQEKSEVILLLQKVAGIVPS</sequence>
<evidence type="ECO:0000256" key="1">
    <source>
        <dbReference type="ARBA" id="ARBA00023015"/>
    </source>
</evidence>
<accession>A0ABX8AU39</accession>
<dbReference type="SUPFAM" id="SSF46785">
    <property type="entry name" value="Winged helix' DNA-binding domain"/>
    <property type="match status" value="1"/>
</dbReference>
<dbReference type="InterPro" id="IPR036388">
    <property type="entry name" value="WH-like_DNA-bd_sf"/>
</dbReference>
<dbReference type="InterPro" id="IPR000835">
    <property type="entry name" value="HTH_MarR-typ"/>
</dbReference>
<dbReference type="RefSeq" id="WP_075701128.1">
    <property type="nucleotide sequence ID" value="NZ_CP074126.1"/>
</dbReference>
<keyword evidence="2" id="KW-0238">DNA-binding</keyword>
<evidence type="ECO:0000313" key="5">
    <source>
        <dbReference type="EMBL" id="QUS57114.1"/>
    </source>
</evidence>
<dbReference type="PANTHER" id="PTHR42756:SF1">
    <property type="entry name" value="TRANSCRIPTIONAL REPRESSOR OF EMRAB OPERON"/>
    <property type="match status" value="1"/>
</dbReference>
<reference evidence="5 6" key="1">
    <citation type="journal article" date="2021" name="Angew. Chem. Int. Ed. Engl.">
        <title>A novel family of nonribosomal peptides modulate collective behavior in Pseudovibrio bacteria isolated from marine sponges.</title>
        <authorList>
            <person name="Ioca L.P."/>
            <person name="Dai Y."/>
            <person name="Kunakom S."/>
            <person name="Diaz-Espinosa J."/>
            <person name="Krunic A."/>
            <person name="Crnkovic C.M."/>
            <person name="Orjala J."/>
            <person name="Sanchez L.M."/>
            <person name="Ferreira A.G."/>
            <person name="Berlinck R.G.S."/>
            <person name="Eustaquio A.S."/>
        </authorList>
    </citation>
    <scope>NUCLEOTIDE SEQUENCE [LARGE SCALE GENOMIC DNA]</scope>
    <source>
        <strain evidence="5 6">Ab134</strain>
    </source>
</reference>
<keyword evidence="6" id="KW-1185">Reference proteome</keyword>
<name>A0ABX8AU39_9HYPH</name>
<dbReference type="PANTHER" id="PTHR42756">
    <property type="entry name" value="TRANSCRIPTIONAL REGULATOR, MARR"/>
    <property type="match status" value="1"/>
</dbReference>
<evidence type="ECO:0000313" key="6">
    <source>
        <dbReference type="Proteomes" id="UP000680706"/>
    </source>
</evidence>
<dbReference type="SMART" id="SM00347">
    <property type="entry name" value="HTH_MARR"/>
    <property type="match status" value="1"/>
</dbReference>
<keyword evidence="1" id="KW-0805">Transcription regulation</keyword>
<dbReference type="PROSITE" id="PS50995">
    <property type="entry name" value="HTH_MARR_2"/>
    <property type="match status" value="1"/>
</dbReference>
<protein>
    <submittedName>
        <fullName evidence="5">MarR family transcriptional regulator</fullName>
    </submittedName>
</protein>
<dbReference type="InterPro" id="IPR036390">
    <property type="entry name" value="WH_DNA-bd_sf"/>
</dbReference>
<keyword evidence="3" id="KW-0804">Transcription</keyword>
<evidence type="ECO:0000256" key="2">
    <source>
        <dbReference type="ARBA" id="ARBA00023125"/>
    </source>
</evidence>
<feature type="domain" description="HTH marR-type" evidence="4">
    <location>
        <begin position="8"/>
        <end position="140"/>
    </location>
</feature>
<dbReference type="EMBL" id="CP074126">
    <property type="protein sequence ID" value="QUS57114.1"/>
    <property type="molecule type" value="Genomic_DNA"/>
</dbReference>
<dbReference type="PRINTS" id="PR00598">
    <property type="entry name" value="HTHMARR"/>
</dbReference>
<dbReference type="Proteomes" id="UP000680706">
    <property type="component" value="Chromosome"/>
</dbReference>
<dbReference type="Gene3D" id="1.10.10.10">
    <property type="entry name" value="Winged helix-like DNA-binding domain superfamily/Winged helix DNA-binding domain"/>
    <property type="match status" value="1"/>
</dbReference>
<gene>
    <name evidence="5" type="ORF">KGB56_06905</name>
</gene>
<evidence type="ECO:0000256" key="3">
    <source>
        <dbReference type="ARBA" id="ARBA00023163"/>
    </source>
</evidence>
<organism evidence="5 6">
    <name type="scientific">Pseudovibrio brasiliensis</name>
    <dbReference type="NCBI Taxonomy" id="1898042"/>
    <lineage>
        <taxon>Bacteria</taxon>
        <taxon>Pseudomonadati</taxon>
        <taxon>Pseudomonadota</taxon>
        <taxon>Alphaproteobacteria</taxon>
        <taxon>Hyphomicrobiales</taxon>
        <taxon>Stappiaceae</taxon>
        <taxon>Pseudovibrio</taxon>
    </lineage>
</organism>
<dbReference type="Pfam" id="PF12802">
    <property type="entry name" value="MarR_2"/>
    <property type="match status" value="1"/>
</dbReference>